<evidence type="ECO:0000256" key="1">
    <source>
        <dbReference type="SAM" id="MobiDB-lite"/>
    </source>
</evidence>
<feature type="chain" id="PRO_5042141507" description="Amine oxidase domain-containing protein" evidence="2">
    <location>
        <begin position="28"/>
        <end position="580"/>
    </location>
</feature>
<evidence type="ECO:0000259" key="3">
    <source>
        <dbReference type="Pfam" id="PF01593"/>
    </source>
</evidence>
<feature type="domain" description="Amine oxidase" evidence="3">
    <location>
        <begin position="75"/>
        <end position="531"/>
    </location>
</feature>
<feature type="compositionally biased region" description="Low complexity" evidence="1">
    <location>
        <begin position="43"/>
        <end position="57"/>
    </location>
</feature>
<name>A0AAD2G412_9STRA</name>
<sequence length="580" mass="63737">MVSWSNSRTAALAFSIALSFQASLIHGLAPTARQNQNFRLFSTPNDTPSETKTTTTTADGPKKQKAVVIGAGWGGLSAAYALSADPNYEVTVVDAAPRVGGLVRDGFRSMTGERKAEAGQHGFWDQYFNIFKLLKEDLGIFDTALTDYAEQGQYSPDGLEAVWAVYRDQTQLPTGLAQAFYTKFMNLPIIDRLTAFPLVLAFSEFDDSPESWEKFDKASFRDLCVKLGVSNRCYEEAFEPMILTGLFAPGAECSAAAALGMAYFFVLSKQKAFDVRWCKGNIGEQIFDPWVERMKSQKNPVIFQSSTRVTGFNLSKEGSSISSIKCAVDGDKEISLEADHVIFAVGAAALNAIVRNSPELSRFAEYRRFANLRGTSVLATRIFLDREIKTPYSANACWGFDQGVGMTYFNVKDLHGENFSDESPGSVLEVDYYHADTLLVMSDDDIAKKVKQDLNTILGVECAAAKVVDAAIVKLPNAVNWYFPGSYKDMPDVQSKALSNVYFAGDLVRTRHGSWSQEKAYVTGIEASNCIRRRSLTEGVIPLPKDEPHVALGRTAVSQFRTLLGAGEKKRAPSLVDFLG</sequence>
<dbReference type="GO" id="GO:0016491">
    <property type="term" value="F:oxidoreductase activity"/>
    <property type="evidence" value="ECO:0007669"/>
    <property type="project" value="InterPro"/>
</dbReference>
<evidence type="ECO:0000256" key="2">
    <source>
        <dbReference type="SAM" id="SignalP"/>
    </source>
</evidence>
<dbReference type="InterPro" id="IPR036188">
    <property type="entry name" value="FAD/NAD-bd_sf"/>
</dbReference>
<dbReference type="Pfam" id="PF01593">
    <property type="entry name" value="Amino_oxidase"/>
    <property type="match status" value="1"/>
</dbReference>
<organism evidence="4 5">
    <name type="scientific">Cylindrotheca closterium</name>
    <dbReference type="NCBI Taxonomy" id="2856"/>
    <lineage>
        <taxon>Eukaryota</taxon>
        <taxon>Sar</taxon>
        <taxon>Stramenopiles</taxon>
        <taxon>Ochrophyta</taxon>
        <taxon>Bacillariophyta</taxon>
        <taxon>Bacillariophyceae</taxon>
        <taxon>Bacillariophycidae</taxon>
        <taxon>Bacillariales</taxon>
        <taxon>Bacillariaceae</taxon>
        <taxon>Cylindrotheca</taxon>
    </lineage>
</organism>
<feature type="signal peptide" evidence="2">
    <location>
        <begin position="1"/>
        <end position="27"/>
    </location>
</feature>
<dbReference type="PANTHER" id="PTHR42923">
    <property type="entry name" value="PROTOPORPHYRINOGEN OXIDASE"/>
    <property type="match status" value="1"/>
</dbReference>
<dbReference type="PANTHER" id="PTHR42923:SF46">
    <property type="entry name" value="AMINE OXIDASE"/>
    <property type="match status" value="1"/>
</dbReference>
<reference evidence="4" key="1">
    <citation type="submission" date="2023-08" db="EMBL/GenBank/DDBJ databases">
        <authorList>
            <person name="Audoor S."/>
            <person name="Bilcke G."/>
        </authorList>
    </citation>
    <scope>NUCLEOTIDE SEQUENCE</scope>
</reference>
<protein>
    <recommendedName>
        <fullName evidence="3">Amine oxidase domain-containing protein</fullName>
    </recommendedName>
</protein>
<evidence type="ECO:0000313" key="5">
    <source>
        <dbReference type="Proteomes" id="UP001295423"/>
    </source>
</evidence>
<dbReference type="AlphaFoldDB" id="A0AAD2G412"/>
<dbReference type="Proteomes" id="UP001295423">
    <property type="component" value="Unassembled WGS sequence"/>
</dbReference>
<dbReference type="InterPro" id="IPR002937">
    <property type="entry name" value="Amino_oxidase"/>
</dbReference>
<feature type="region of interest" description="Disordered" evidence="1">
    <location>
        <begin position="39"/>
        <end position="58"/>
    </location>
</feature>
<dbReference type="Gene3D" id="3.50.50.60">
    <property type="entry name" value="FAD/NAD(P)-binding domain"/>
    <property type="match status" value="1"/>
</dbReference>
<dbReference type="InterPro" id="IPR050464">
    <property type="entry name" value="Zeta_carotene_desat/Oxidored"/>
</dbReference>
<gene>
    <name evidence="4" type="ORF">CYCCA115_LOCUS19498</name>
</gene>
<evidence type="ECO:0000313" key="4">
    <source>
        <dbReference type="EMBL" id="CAJ1962044.1"/>
    </source>
</evidence>
<accession>A0AAD2G412</accession>
<comment type="caution">
    <text evidence="4">The sequence shown here is derived from an EMBL/GenBank/DDBJ whole genome shotgun (WGS) entry which is preliminary data.</text>
</comment>
<keyword evidence="2" id="KW-0732">Signal</keyword>
<proteinExistence type="predicted"/>
<keyword evidence="5" id="KW-1185">Reference proteome</keyword>
<dbReference type="SUPFAM" id="SSF51905">
    <property type="entry name" value="FAD/NAD(P)-binding domain"/>
    <property type="match status" value="1"/>
</dbReference>
<dbReference type="EMBL" id="CAKOGP040002092">
    <property type="protein sequence ID" value="CAJ1962044.1"/>
    <property type="molecule type" value="Genomic_DNA"/>
</dbReference>